<proteinExistence type="predicted"/>
<sequence length="319" mass="35455">MRGPSESATHIERADCPHLSDPEWEALQRLATVIGKVTVATILRTLSPTEQHGVALGFIVKEQRNAAAATTTTASSGTTPRMQSLKLHLIEVDTAIAARRIFDDPSKVAFARSCLGGRARSWAYGRRLTDATCFGTYAEFKEELRQAIEPTKNEFWSRAEFLDLQQGKHDVHAYTQRAGYLVSNIVTNPIEEATMVVTFMKGLRDGPVKNYLFREYPSTLEAAITLAMQEEFSLRQAKLHVNVPRMARPVMRTGGPEPMDLSNATAAGHQQRNNSSVRCFRCGYTGHYARECTAAVHNAGGQRGDAEHRRDQSKHARNQ</sequence>
<dbReference type="AlphaFoldDB" id="A0A8T0YBP4"/>
<dbReference type="InterPro" id="IPR036875">
    <property type="entry name" value="Znf_CCHC_sf"/>
</dbReference>
<reference evidence="4" key="1">
    <citation type="submission" date="2018-10" db="EMBL/GenBank/DDBJ databases">
        <title>Effector identification in a new, highly contiguous assembly of the strawberry crown rot pathogen Phytophthora cactorum.</title>
        <authorList>
            <person name="Armitage A.D."/>
            <person name="Nellist C.F."/>
            <person name="Bates H."/>
            <person name="Vickerstaff R.J."/>
            <person name="Harrison R.J."/>
        </authorList>
    </citation>
    <scope>NUCLEOTIDE SEQUENCE</scope>
    <source>
        <strain evidence="4">15-7</strain>
    </source>
</reference>
<evidence type="ECO:0000256" key="2">
    <source>
        <dbReference type="SAM" id="MobiDB-lite"/>
    </source>
</evidence>
<dbReference type="Pfam" id="PF03732">
    <property type="entry name" value="Retrotrans_gag"/>
    <property type="match status" value="1"/>
</dbReference>
<dbReference type="PANTHER" id="PTHR15503:SF22">
    <property type="entry name" value="TRANSPOSON TY3-I GAG POLYPROTEIN"/>
    <property type="match status" value="1"/>
</dbReference>
<comment type="caution">
    <text evidence="4">The sequence shown here is derived from an EMBL/GenBank/DDBJ whole genome shotgun (WGS) entry which is preliminary data.</text>
</comment>
<dbReference type="InterPro" id="IPR005162">
    <property type="entry name" value="Retrotrans_gag_dom"/>
</dbReference>
<dbReference type="Pfam" id="PF00098">
    <property type="entry name" value="zf-CCHC"/>
    <property type="match status" value="1"/>
</dbReference>
<dbReference type="PROSITE" id="PS50158">
    <property type="entry name" value="ZF_CCHC"/>
    <property type="match status" value="1"/>
</dbReference>
<dbReference type="SUPFAM" id="SSF57756">
    <property type="entry name" value="Retrovirus zinc finger-like domains"/>
    <property type="match status" value="1"/>
</dbReference>
<name>A0A8T0YBP4_9STRA</name>
<evidence type="ECO:0000313" key="4">
    <source>
        <dbReference type="EMBL" id="KAG2830772.1"/>
    </source>
</evidence>
<dbReference type="InterPro" id="IPR001878">
    <property type="entry name" value="Znf_CCHC"/>
</dbReference>
<evidence type="ECO:0000313" key="5">
    <source>
        <dbReference type="Proteomes" id="UP000735874"/>
    </source>
</evidence>
<feature type="domain" description="CCHC-type" evidence="3">
    <location>
        <begin position="278"/>
        <end position="292"/>
    </location>
</feature>
<dbReference type="Gene3D" id="4.10.60.10">
    <property type="entry name" value="Zinc finger, CCHC-type"/>
    <property type="match status" value="1"/>
</dbReference>
<dbReference type="SMART" id="SM00343">
    <property type="entry name" value="ZnF_C2HC"/>
    <property type="match status" value="1"/>
</dbReference>
<keyword evidence="1" id="KW-0862">Zinc</keyword>
<organism evidence="4 5">
    <name type="scientific">Phytophthora cactorum</name>
    <dbReference type="NCBI Taxonomy" id="29920"/>
    <lineage>
        <taxon>Eukaryota</taxon>
        <taxon>Sar</taxon>
        <taxon>Stramenopiles</taxon>
        <taxon>Oomycota</taxon>
        <taxon>Peronosporomycetes</taxon>
        <taxon>Peronosporales</taxon>
        <taxon>Peronosporaceae</taxon>
        <taxon>Phytophthora</taxon>
    </lineage>
</organism>
<protein>
    <recommendedName>
        <fullName evidence="3">CCHC-type domain-containing protein</fullName>
    </recommendedName>
</protein>
<dbReference type="InterPro" id="IPR032567">
    <property type="entry name" value="RTL1-rel"/>
</dbReference>
<dbReference type="GO" id="GO:0003676">
    <property type="term" value="F:nucleic acid binding"/>
    <property type="evidence" value="ECO:0007669"/>
    <property type="project" value="InterPro"/>
</dbReference>
<gene>
    <name evidence="4" type="ORF">PC113_g21051</name>
</gene>
<accession>A0A8T0YBP4</accession>
<feature type="compositionally biased region" description="Polar residues" evidence="2">
    <location>
        <begin position="262"/>
        <end position="272"/>
    </location>
</feature>
<keyword evidence="1" id="KW-0863">Zinc-finger</keyword>
<feature type="compositionally biased region" description="Basic and acidic residues" evidence="2">
    <location>
        <begin position="304"/>
        <end position="319"/>
    </location>
</feature>
<feature type="region of interest" description="Disordered" evidence="2">
    <location>
        <begin position="252"/>
        <end position="272"/>
    </location>
</feature>
<keyword evidence="1" id="KW-0479">Metal-binding</keyword>
<dbReference type="EMBL" id="RCMG01001306">
    <property type="protein sequence ID" value="KAG2830772.1"/>
    <property type="molecule type" value="Genomic_DNA"/>
</dbReference>
<evidence type="ECO:0000259" key="3">
    <source>
        <dbReference type="PROSITE" id="PS50158"/>
    </source>
</evidence>
<dbReference type="GO" id="GO:0008270">
    <property type="term" value="F:zinc ion binding"/>
    <property type="evidence" value="ECO:0007669"/>
    <property type="project" value="UniProtKB-KW"/>
</dbReference>
<dbReference type="Proteomes" id="UP000735874">
    <property type="component" value="Unassembled WGS sequence"/>
</dbReference>
<feature type="region of interest" description="Disordered" evidence="2">
    <location>
        <begin position="298"/>
        <end position="319"/>
    </location>
</feature>
<dbReference type="PANTHER" id="PTHR15503">
    <property type="entry name" value="LDOC1 RELATED"/>
    <property type="match status" value="1"/>
</dbReference>
<evidence type="ECO:0000256" key="1">
    <source>
        <dbReference type="PROSITE-ProRule" id="PRU00047"/>
    </source>
</evidence>